<protein>
    <submittedName>
        <fullName evidence="1">Uncharacterized protein</fullName>
    </submittedName>
</protein>
<evidence type="ECO:0000313" key="2">
    <source>
        <dbReference type="Proteomes" id="UP000827517"/>
    </source>
</evidence>
<accession>A0AAE7X1T1</accession>
<name>A0AAE7X1T1_9CAUD</name>
<evidence type="ECO:0000313" key="1">
    <source>
        <dbReference type="EMBL" id="QZA70611.1"/>
    </source>
</evidence>
<gene>
    <name evidence="1" type="primary">133</name>
    <name evidence="1" type="ORF">AH04_133</name>
</gene>
<dbReference type="RefSeq" id="YP_010667887.1">
    <property type="nucleotide sequence ID" value="NC_070952.1"/>
</dbReference>
<organism evidence="1 2">
    <name type="scientific">Erwinia phage AH04</name>
    <dbReference type="NCBI Taxonomy" id="2869569"/>
    <lineage>
        <taxon>Viruses</taxon>
        <taxon>Duplodnaviria</taxon>
        <taxon>Heunggongvirae</taxon>
        <taxon>Uroviricota</taxon>
        <taxon>Caudoviricetes</taxon>
        <taxon>Chimalliviridae</taxon>
        <taxon>Meadowvirus</taxon>
        <taxon>Meadowvirus AH04</taxon>
    </lineage>
</organism>
<proteinExistence type="predicted"/>
<dbReference type="EMBL" id="MZ501267">
    <property type="protein sequence ID" value="QZA70611.1"/>
    <property type="molecule type" value="Genomic_DNA"/>
</dbReference>
<sequence>MTFITKHSLKTSIEDIRPSDVVRLVRSFIGVELYSTDIESIRLVPGGYLIRIRPDSPIYCGKFKIKYRKYIN</sequence>
<dbReference type="Proteomes" id="UP000827517">
    <property type="component" value="Segment"/>
</dbReference>
<keyword evidence="2" id="KW-1185">Reference proteome</keyword>
<reference evidence="1" key="1">
    <citation type="submission" date="2021-07" db="EMBL/GenBank/DDBJ databases">
        <authorList>
            <person name="Roth S.J."/>
            <person name="Krukonis G.P."/>
            <person name="Delesalle V.A."/>
        </authorList>
    </citation>
    <scope>NUCLEOTIDE SEQUENCE</scope>
</reference>
<dbReference type="KEGG" id="vg:77944016"/>
<dbReference type="GeneID" id="77944016"/>